<dbReference type="PROSITE" id="PS51204">
    <property type="entry name" value="HSA"/>
    <property type="match status" value="1"/>
</dbReference>
<evidence type="ECO:0000313" key="7">
    <source>
        <dbReference type="Proteomes" id="UP000326396"/>
    </source>
</evidence>
<feature type="compositionally biased region" description="Polar residues" evidence="3">
    <location>
        <begin position="1448"/>
        <end position="1458"/>
    </location>
</feature>
<feature type="domain" description="Myb-like" evidence="4">
    <location>
        <begin position="968"/>
        <end position="1020"/>
    </location>
</feature>
<proteinExistence type="inferred from homology"/>
<evidence type="ECO:0008006" key="8">
    <source>
        <dbReference type="Google" id="ProtNLM"/>
    </source>
</evidence>
<sequence>MWWDVVWAGCRLDPGVCPIYKHTDLDITCGVNKIKVLPKGVRLKLFKLINYMNSPTIVLTLFSHMLSQVMHRTQGERANVCKLEIVPLLFAIQALKVAMLRCTSEFLLVVNAELDSMGGVGISSTPSLLQRSDLEKTQAELRQSFTAAEKFRRELEFLQKGGDPLDLKPGNAASISFQSTSLKDRHPEQFVTSEAKGSFAITASPHGDSVESSGRLGAPSVCEPNSADNLMLLKESGDSAVLELPKKSYKRRIRSRPNRDPIRQASRDFKALTHDANVAVKNSVSHLENELDGVAAVQSTLGPAHGPYAAVLEANENYHGLPEKSDGGEAPLTMASIESESLKGIYQVHLTDSKGPTNGNTEEIKSIPGSTKVLDSDSSGTQTGQCFDDCIENGLPMEQNMESNNLGSEKNDEILNIDPICNGDGPAIKEEDNLNGSETVKGVGSDSCADLKTKRKPMGPNSISQDANANDTPLQDSVSSVKHATDGADQNACSADNIKLATKEDEDSILEEARIIEAKRKRIAELSVRNLPLERHKKSLWDFVLEEMSWLANDFAQERLWKLTAAAQFSRRTAFASRLRFQQQSLMQKQKEVSQNLAEAVMQFWHLIQVKCKGSESQCIQKEHMVGIQGYAMRFMEYNSSQAEYNATQAHMIDDALSDLAVIDHSWEDNLTEENLFYTVPAGAIEAYRKAIDSHLQYFERTGISMQEEVDTSCYDTVADNAFEEDEGETDIYYMPGGFEGSKSTKNAQKKRKNFKLYGPRSYDLGADASVMHSVERTVGNQPYVLSGKRPGSSLNATIPTKRVRTASRQRIISSFNAGASGHTHALNRTDASSADTNSFQDEQRTLHGGPGPQIPNNMEAESTGDYEKQLQLEPMEVSNRPKKKKKERHHGSMLEQRWQLDSSFQNDQKDHIRRRLDTHQFDSNGSSVASQMSNMSNPNKFMKLLVRDHSRKVKSLKAPVGQPGSGSPWSLFEDQALVVLVHDMGPNWELISDAINSTLHFKCIFRKSNECKERHKILMDMNNGDGADSAEDSGSSQPYPSTLPGIPEAGSARQLFQRLQGPMEEETLKSHFEKIIMLGQKQHYRRTQNDNQDPKQYQLPHSSHAIALSQVSPNNLNGGPVLTPLELSEPISSSPDVLPVGYQGPHNGGLPPLNHGPVAPMLPGPGSGSTSSAPGSSNSVHGSNLLSASAALNPSVRNPRAGSLSVDDQQRMQQYNRMLSARNAQQSSLPPGSHSVNDRGVRMLPAGSGMGVMCGVNRNMKMTRPGFQGIPSPSMLAAGSTSPSPSSMHSGPGPGPGPGNSMLRPRDPMHLIRANQNIDHKVSQSGTTQGVPSFGTNQVSQQQSYPRAISPQQSPHMLSSNSNHPHHFQGPPNHHANPTYAMRLAKERQLQHQRLLQQQFSASNPISPHVQPQESQLPAVSSPQTSTTHSSSISPSITSIHPGLLRNPQTNGSQLVKQQRPRPAQQQQGKLIKGVRGNLMTHQNLPADSSLANGFPGSSAGKQSAQQNTFAGQTQGASSKTPFDSSDDNKNQNHAQLAVDASSSHQQQQNQKLVNQKQATNSQKLLLLNRKINASDQTSKHAESPTSLNISSQPSTPVIKPNTPCNDANNTETSVSSAVPADNPGAVVVKNPMRVSPPKTSSVGIDSEASGPPMNPVMVHRQSSSGKLPNSVEHDAGVQQQPPS</sequence>
<feature type="compositionally biased region" description="Polar residues" evidence="3">
    <location>
        <begin position="1405"/>
        <end position="1420"/>
    </location>
</feature>
<dbReference type="Proteomes" id="UP000326396">
    <property type="component" value="Linkage Group LG7"/>
</dbReference>
<feature type="region of interest" description="Disordered" evidence="3">
    <location>
        <begin position="783"/>
        <end position="895"/>
    </location>
</feature>
<comment type="caution">
    <text evidence="6">The sequence shown here is derived from an EMBL/GenBank/DDBJ whole genome shotgun (WGS) entry which is preliminary data.</text>
</comment>
<organism evidence="6 7">
    <name type="scientific">Mikania micrantha</name>
    <name type="common">bitter vine</name>
    <dbReference type="NCBI Taxonomy" id="192012"/>
    <lineage>
        <taxon>Eukaryota</taxon>
        <taxon>Viridiplantae</taxon>
        <taxon>Streptophyta</taxon>
        <taxon>Embryophyta</taxon>
        <taxon>Tracheophyta</taxon>
        <taxon>Spermatophyta</taxon>
        <taxon>Magnoliopsida</taxon>
        <taxon>eudicotyledons</taxon>
        <taxon>Gunneridae</taxon>
        <taxon>Pentapetalae</taxon>
        <taxon>asterids</taxon>
        <taxon>campanulids</taxon>
        <taxon>Asterales</taxon>
        <taxon>Asteraceae</taxon>
        <taxon>Asteroideae</taxon>
        <taxon>Heliantheae alliance</taxon>
        <taxon>Eupatorieae</taxon>
        <taxon>Mikania</taxon>
    </lineage>
</organism>
<reference evidence="6 7" key="1">
    <citation type="submission" date="2019-05" db="EMBL/GenBank/DDBJ databases">
        <title>Mikania micrantha, genome provides insights into the molecular mechanism of rapid growth.</title>
        <authorList>
            <person name="Liu B."/>
        </authorList>
    </citation>
    <scope>NUCLEOTIDE SEQUENCE [LARGE SCALE GENOMIC DNA]</scope>
    <source>
        <strain evidence="6">NLD-2019</strain>
        <tissue evidence="6">Leaf</tissue>
    </source>
</reference>
<dbReference type="GO" id="GO:0035267">
    <property type="term" value="C:NuA4 histone acetyltransferase complex"/>
    <property type="evidence" value="ECO:0007669"/>
    <property type="project" value="InterPro"/>
</dbReference>
<dbReference type="Pfam" id="PF07529">
    <property type="entry name" value="HSA"/>
    <property type="match status" value="1"/>
</dbReference>
<keyword evidence="2" id="KW-0156">Chromatin regulator</keyword>
<feature type="compositionally biased region" description="Low complexity" evidence="3">
    <location>
        <begin position="1422"/>
        <end position="1443"/>
    </location>
</feature>
<dbReference type="Pfam" id="PF13921">
    <property type="entry name" value="Myb_DNA-bind_6"/>
    <property type="match status" value="1"/>
</dbReference>
<feature type="region of interest" description="Disordered" evidence="3">
    <location>
        <begin position="1485"/>
        <end position="1558"/>
    </location>
</feature>
<evidence type="ECO:0000256" key="1">
    <source>
        <dbReference type="ARBA" id="ARBA00008913"/>
    </source>
</evidence>
<comment type="similarity">
    <text evidence="1">Belongs to the EAF1 family.</text>
</comment>
<feature type="region of interest" description="Disordered" evidence="3">
    <location>
        <begin position="1021"/>
        <end position="1049"/>
    </location>
</feature>
<dbReference type="GO" id="GO:0006325">
    <property type="term" value="P:chromatin organization"/>
    <property type="evidence" value="ECO:0007669"/>
    <property type="project" value="UniProtKB-KW"/>
</dbReference>
<feature type="compositionally biased region" description="Basic residues" evidence="3">
    <location>
        <begin position="881"/>
        <end position="892"/>
    </location>
</feature>
<feature type="domain" description="HSA" evidence="5">
    <location>
        <begin position="528"/>
        <end position="599"/>
    </location>
</feature>
<feature type="region of interest" description="Disordered" evidence="3">
    <location>
        <begin position="1323"/>
        <end position="1379"/>
    </location>
</feature>
<dbReference type="PANTHER" id="PTHR46774:SF3">
    <property type="entry name" value="CHROMATIN MODIFICATION-RELATED PROTEIN EAF1 A-RELATED"/>
    <property type="match status" value="1"/>
</dbReference>
<dbReference type="OrthoDB" id="372624at2759"/>
<dbReference type="InterPro" id="IPR001005">
    <property type="entry name" value="SANT/Myb"/>
</dbReference>
<feature type="compositionally biased region" description="Polar residues" evidence="3">
    <location>
        <begin position="1585"/>
        <end position="1597"/>
    </location>
</feature>
<name>A0A5N6M6C4_9ASTR</name>
<evidence type="ECO:0000313" key="6">
    <source>
        <dbReference type="EMBL" id="KAD3068493.1"/>
    </source>
</evidence>
<feature type="compositionally biased region" description="Polar residues" evidence="3">
    <location>
        <begin position="461"/>
        <end position="482"/>
    </location>
</feature>
<dbReference type="Gene3D" id="1.10.10.60">
    <property type="entry name" value="Homeodomain-like"/>
    <property type="match status" value="1"/>
</dbReference>
<gene>
    <name evidence="6" type="ORF">E3N88_36373</name>
</gene>
<feature type="compositionally biased region" description="Low complexity" evidence="3">
    <location>
        <begin position="1280"/>
        <end position="1292"/>
    </location>
</feature>
<feature type="compositionally biased region" description="Low complexity" evidence="3">
    <location>
        <begin position="1169"/>
        <end position="1180"/>
    </location>
</feature>
<dbReference type="InterPro" id="IPR014012">
    <property type="entry name" value="HSA_dom"/>
</dbReference>
<evidence type="ECO:0000259" key="5">
    <source>
        <dbReference type="PROSITE" id="PS51204"/>
    </source>
</evidence>
<feature type="compositionally biased region" description="Low complexity" evidence="3">
    <location>
        <begin position="1547"/>
        <end position="1558"/>
    </location>
</feature>
<protein>
    <recommendedName>
        <fullName evidence="8">Myb-like domain-containing protein</fullName>
    </recommendedName>
</protein>
<dbReference type="CDD" id="cd00167">
    <property type="entry name" value="SANT"/>
    <property type="match status" value="1"/>
</dbReference>
<evidence type="ECO:0000256" key="2">
    <source>
        <dbReference type="ARBA" id="ARBA00022853"/>
    </source>
</evidence>
<dbReference type="SUPFAM" id="SSF46689">
    <property type="entry name" value="Homeodomain-like"/>
    <property type="match status" value="1"/>
</dbReference>
<dbReference type="SMART" id="SM00717">
    <property type="entry name" value="SANT"/>
    <property type="match status" value="1"/>
</dbReference>
<dbReference type="InterPro" id="IPR009057">
    <property type="entry name" value="Homeodomain-like_sf"/>
</dbReference>
<dbReference type="PROSITE" id="PS50090">
    <property type="entry name" value="MYB_LIKE"/>
    <property type="match status" value="1"/>
</dbReference>
<feature type="compositionally biased region" description="Polar residues" evidence="3">
    <location>
        <begin position="1501"/>
        <end position="1525"/>
    </location>
</feature>
<feature type="compositionally biased region" description="Polar residues" evidence="3">
    <location>
        <begin position="809"/>
        <end position="818"/>
    </location>
</feature>
<keyword evidence="7" id="KW-1185">Reference proteome</keyword>
<dbReference type="EMBL" id="SZYD01000017">
    <property type="protein sequence ID" value="KAD3068493.1"/>
    <property type="molecule type" value="Genomic_DNA"/>
</dbReference>
<evidence type="ECO:0000256" key="3">
    <source>
        <dbReference type="SAM" id="MobiDB-lite"/>
    </source>
</evidence>
<feature type="region of interest" description="Disordered" evidence="3">
    <location>
        <begin position="1576"/>
        <end position="1685"/>
    </location>
</feature>
<feature type="region of interest" description="Disordered" evidence="3">
    <location>
        <begin position="427"/>
        <end position="489"/>
    </location>
</feature>
<evidence type="ECO:0000259" key="4">
    <source>
        <dbReference type="PROSITE" id="PS50090"/>
    </source>
</evidence>
<feature type="compositionally biased region" description="Polar residues" evidence="3">
    <location>
        <begin position="1604"/>
        <end position="1618"/>
    </location>
</feature>
<dbReference type="SMART" id="SM00573">
    <property type="entry name" value="HSA"/>
    <property type="match status" value="1"/>
</dbReference>
<dbReference type="InterPro" id="IPR044798">
    <property type="entry name" value="EAF1A/B"/>
</dbReference>
<feature type="compositionally biased region" description="Polar residues" evidence="3">
    <location>
        <begin position="830"/>
        <end position="841"/>
    </location>
</feature>
<feature type="region of interest" description="Disordered" evidence="3">
    <location>
        <begin position="1405"/>
        <end position="1470"/>
    </location>
</feature>
<feature type="region of interest" description="Disordered" evidence="3">
    <location>
        <begin position="1137"/>
        <end position="1183"/>
    </location>
</feature>
<feature type="compositionally biased region" description="Polar residues" evidence="3">
    <location>
        <begin position="1324"/>
        <end position="1364"/>
    </location>
</feature>
<dbReference type="PANTHER" id="PTHR46774">
    <property type="entry name" value="CHROMATIN MODIFICATION-RELATED PROTEIN EAF1 A-RELATED"/>
    <property type="match status" value="1"/>
</dbReference>
<feature type="region of interest" description="Disordered" evidence="3">
    <location>
        <begin position="1269"/>
        <end position="1307"/>
    </location>
</feature>
<feature type="compositionally biased region" description="Low complexity" evidence="3">
    <location>
        <begin position="1025"/>
        <end position="1037"/>
    </location>
</feature>
<accession>A0A5N6M6C4</accession>